<feature type="region of interest" description="Disordered" evidence="1">
    <location>
        <begin position="1"/>
        <end position="35"/>
    </location>
</feature>
<dbReference type="STRING" id="57577.A0A2K3K923"/>
<feature type="non-terminal residue" evidence="2">
    <location>
        <position position="49"/>
    </location>
</feature>
<accession>A0A2K3K923</accession>
<dbReference type="GO" id="GO:0016853">
    <property type="term" value="F:isomerase activity"/>
    <property type="evidence" value="ECO:0007669"/>
    <property type="project" value="UniProtKB-KW"/>
</dbReference>
<evidence type="ECO:0000313" key="3">
    <source>
        <dbReference type="Proteomes" id="UP000236291"/>
    </source>
</evidence>
<gene>
    <name evidence="2" type="ORF">L195_g061304</name>
</gene>
<evidence type="ECO:0000256" key="1">
    <source>
        <dbReference type="SAM" id="MobiDB-lite"/>
    </source>
</evidence>
<proteinExistence type="predicted"/>
<sequence>MPCISRREPEEPEDATKGRDVFNEKPPADELLAVSDIGKSLTTSLPDNV</sequence>
<comment type="caution">
    <text evidence="2">The sequence shown here is derived from an EMBL/GenBank/DDBJ whole genome shotgun (WGS) entry which is preliminary data.</text>
</comment>
<dbReference type="Proteomes" id="UP000236291">
    <property type="component" value="Unassembled WGS sequence"/>
</dbReference>
<organism evidence="2 3">
    <name type="scientific">Trifolium pratense</name>
    <name type="common">Red clover</name>
    <dbReference type="NCBI Taxonomy" id="57577"/>
    <lineage>
        <taxon>Eukaryota</taxon>
        <taxon>Viridiplantae</taxon>
        <taxon>Streptophyta</taxon>
        <taxon>Embryophyta</taxon>
        <taxon>Tracheophyta</taxon>
        <taxon>Spermatophyta</taxon>
        <taxon>Magnoliopsida</taxon>
        <taxon>eudicotyledons</taxon>
        <taxon>Gunneridae</taxon>
        <taxon>Pentapetalae</taxon>
        <taxon>rosids</taxon>
        <taxon>fabids</taxon>
        <taxon>Fabales</taxon>
        <taxon>Fabaceae</taxon>
        <taxon>Papilionoideae</taxon>
        <taxon>50 kb inversion clade</taxon>
        <taxon>NPAAA clade</taxon>
        <taxon>Hologalegina</taxon>
        <taxon>IRL clade</taxon>
        <taxon>Trifolieae</taxon>
        <taxon>Trifolium</taxon>
    </lineage>
</organism>
<reference evidence="2 3" key="2">
    <citation type="journal article" date="2017" name="Front. Plant Sci.">
        <title>Gene Classification and Mining of Molecular Markers Useful in Red Clover (Trifolium pratense) Breeding.</title>
        <authorList>
            <person name="Istvanek J."/>
            <person name="Dluhosova J."/>
            <person name="Dluhos P."/>
            <person name="Patkova L."/>
            <person name="Nedelnik J."/>
            <person name="Repkova J."/>
        </authorList>
    </citation>
    <scope>NUCLEOTIDE SEQUENCE [LARGE SCALE GENOMIC DNA]</scope>
    <source>
        <strain evidence="3">cv. Tatra</strain>
        <tissue evidence="2">Young leaves</tissue>
    </source>
</reference>
<name>A0A2K3K923_TRIPR</name>
<dbReference type="AlphaFoldDB" id="A0A2K3K923"/>
<reference evidence="2 3" key="1">
    <citation type="journal article" date="2014" name="Am. J. Bot.">
        <title>Genome assembly and annotation for red clover (Trifolium pratense; Fabaceae).</title>
        <authorList>
            <person name="Istvanek J."/>
            <person name="Jaros M."/>
            <person name="Krenek A."/>
            <person name="Repkova J."/>
        </authorList>
    </citation>
    <scope>NUCLEOTIDE SEQUENCE [LARGE SCALE GENOMIC DNA]</scope>
    <source>
        <strain evidence="3">cv. Tatra</strain>
        <tissue evidence="2">Young leaves</tissue>
    </source>
</reference>
<dbReference type="EMBL" id="ASHM01150270">
    <property type="protein sequence ID" value="PNX62769.1"/>
    <property type="molecule type" value="Genomic_DNA"/>
</dbReference>
<keyword evidence="2" id="KW-0413">Isomerase</keyword>
<evidence type="ECO:0000313" key="2">
    <source>
        <dbReference type="EMBL" id="PNX62769.1"/>
    </source>
</evidence>
<protein>
    <submittedName>
        <fullName evidence="2">Peptidylprolyl isomerase domain and WD repeat-containing protein 1-like</fullName>
    </submittedName>
</protein>
<feature type="compositionally biased region" description="Basic and acidic residues" evidence="1">
    <location>
        <begin position="1"/>
        <end position="28"/>
    </location>
</feature>